<dbReference type="GO" id="GO:0003677">
    <property type="term" value="F:DNA binding"/>
    <property type="evidence" value="ECO:0007669"/>
    <property type="project" value="InterPro"/>
</dbReference>
<name>A0A1I1ZN11_9ACTN</name>
<reference evidence="3" key="1">
    <citation type="submission" date="2016-10" db="EMBL/GenBank/DDBJ databases">
        <authorList>
            <person name="Varghese N."/>
            <person name="Submissions S."/>
        </authorList>
    </citation>
    <scope>NUCLEOTIDE SEQUENCE [LARGE SCALE GENOMIC DNA]</scope>
    <source>
        <strain evidence="3">DSM 45004</strain>
    </source>
</reference>
<dbReference type="SUPFAM" id="SSF47413">
    <property type="entry name" value="lambda repressor-like DNA-binding domains"/>
    <property type="match status" value="1"/>
</dbReference>
<keyword evidence="3" id="KW-1185">Reference proteome</keyword>
<sequence>MGDAPLTMASWALGARLRTYRTNNDLTTEFVAKRLGVRQPTVSRIEKGKHRLTTRQLASLCELYGLSGEVATKLEEARSVAGRPDWRQDYQQLLDGPFGDVLGLETGASRIRALDGQLVFGLLQTEEYATALMREAPYIRATEVKRRVALRMQRQSGVHNGDQEFVGVLGEAALRQHVGGREVMRRQLDQLREMAERDNVLLRLLPYEAGAHAAFGSAFTVLDFRSDDITLPTVVCVDTLTSALIYEGERVETYTSSFDMMMPKSLDEQETVERLERIRDDW</sequence>
<dbReference type="Proteomes" id="UP000198716">
    <property type="component" value="Unassembled WGS sequence"/>
</dbReference>
<dbReference type="InterPro" id="IPR043917">
    <property type="entry name" value="DUF5753"/>
</dbReference>
<protein>
    <submittedName>
        <fullName evidence="2">Helix-turn-helix domain-containing protein</fullName>
    </submittedName>
</protein>
<dbReference type="CDD" id="cd00093">
    <property type="entry name" value="HTH_XRE"/>
    <property type="match status" value="1"/>
</dbReference>
<evidence type="ECO:0000259" key="1">
    <source>
        <dbReference type="PROSITE" id="PS50943"/>
    </source>
</evidence>
<organism evidence="2 3">
    <name type="scientific">Actinopolyspora alba</name>
    <dbReference type="NCBI Taxonomy" id="673379"/>
    <lineage>
        <taxon>Bacteria</taxon>
        <taxon>Bacillati</taxon>
        <taxon>Actinomycetota</taxon>
        <taxon>Actinomycetes</taxon>
        <taxon>Actinopolysporales</taxon>
        <taxon>Actinopolysporaceae</taxon>
        <taxon>Actinopolyspora</taxon>
        <taxon>Actinopolyspora alba group</taxon>
    </lineage>
</organism>
<dbReference type="RefSeq" id="WP_139219575.1">
    <property type="nucleotide sequence ID" value="NZ_FOMZ01000011.1"/>
</dbReference>
<accession>A0A1I1ZN11</accession>
<dbReference type="AlphaFoldDB" id="A0A1I1ZN11"/>
<dbReference type="Gene3D" id="1.10.260.40">
    <property type="entry name" value="lambda repressor-like DNA-binding domains"/>
    <property type="match status" value="1"/>
</dbReference>
<dbReference type="Pfam" id="PF13560">
    <property type="entry name" value="HTH_31"/>
    <property type="match status" value="1"/>
</dbReference>
<dbReference type="PROSITE" id="PS50943">
    <property type="entry name" value="HTH_CROC1"/>
    <property type="match status" value="1"/>
</dbReference>
<proteinExistence type="predicted"/>
<dbReference type="SMART" id="SM00530">
    <property type="entry name" value="HTH_XRE"/>
    <property type="match status" value="1"/>
</dbReference>
<evidence type="ECO:0000313" key="2">
    <source>
        <dbReference type="EMBL" id="SFE33071.1"/>
    </source>
</evidence>
<dbReference type="EMBL" id="FOMZ01000011">
    <property type="protein sequence ID" value="SFE33071.1"/>
    <property type="molecule type" value="Genomic_DNA"/>
</dbReference>
<feature type="domain" description="HTH cro/C1-type" evidence="1">
    <location>
        <begin position="17"/>
        <end position="71"/>
    </location>
</feature>
<evidence type="ECO:0000313" key="3">
    <source>
        <dbReference type="Proteomes" id="UP000198716"/>
    </source>
</evidence>
<dbReference type="Pfam" id="PF19054">
    <property type="entry name" value="DUF5753"/>
    <property type="match status" value="1"/>
</dbReference>
<dbReference type="InterPro" id="IPR001387">
    <property type="entry name" value="Cro/C1-type_HTH"/>
</dbReference>
<dbReference type="InterPro" id="IPR010982">
    <property type="entry name" value="Lambda_DNA-bd_dom_sf"/>
</dbReference>
<gene>
    <name evidence="2" type="ORF">SAMN04487819_11154</name>
</gene>